<sequence>MSFKFRTVFAVAALACSAPLTAFAQVVTDPAQVQAGYYKVEPLHTQVSFSVLHLGFTVYEGLFSGASGVLLLDPRQPESSSLTVSVPVASVQTTSSKLTEELKGKDWLGAEQFPKAEFVSVSVKRTSNGDALVSGNLTLHGITRPETLHVHFIGAGVNMLDKKYTVGFDATSTIKRSEFGIKTFVPYISDEVELKIAGAFERQDTQPAMKDPND</sequence>
<name>A0ABT3W5R9_9PROT</name>
<comment type="caution">
    <text evidence="3">The sequence shown here is derived from an EMBL/GenBank/DDBJ whole genome shotgun (WGS) entry which is preliminary data.</text>
</comment>
<dbReference type="RefSeq" id="WP_099027392.1">
    <property type="nucleotide sequence ID" value="NZ_JANIDW010000001.1"/>
</dbReference>
<organism evidence="3 4">
    <name type="scientific">Bombella saccharophila</name>
    <dbReference type="NCBI Taxonomy" id="2967338"/>
    <lineage>
        <taxon>Bacteria</taxon>
        <taxon>Pseudomonadati</taxon>
        <taxon>Pseudomonadota</taxon>
        <taxon>Alphaproteobacteria</taxon>
        <taxon>Acetobacterales</taxon>
        <taxon>Acetobacteraceae</taxon>
        <taxon>Bombella</taxon>
    </lineage>
</organism>
<dbReference type="InterPro" id="IPR007372">
    <property type="entry name" value="Lipid/polyisoprenoid-bd_YceI"/>
</dbReference>
<evidence type="ECO:0000313" key="4">
    <source>
        <dbReference type="Proteomes" id="UP001165648"/>
    </source>
</evidence>
<evidence type="ECO:0000313" key="3">
    <source>
        <dbReference type="EMBL" id="MCX5614206.1"/>
    </source>
</evidence>
<reference evidence="3 4" key="1">
    <citation type="submission" date="2022-07" db="EMBL/GenBank/DDBJ databases">
        <title>Bombella genomes.</title>
        <authorList>
            <person name="Harer L."/>
            <person name="Styblova S."/>
            <person name="Ehrmann M."/>
        </authorList>
    </citation>
    <scope>NUCLEOTIDE SEQUENCE [LARGE SCALE GENOMIC DNA]</scope>
    <source>
        <strain evidence="3 4">TMW 2.2558</strain>
    </source>
</reference>
<dbReference type="Gene3D" id="2.40.128.110">
    <property type="entry name" value="Lipid/polyisoprenoid-binding, YceI-like"/>
    <property type="match status" value="1"/>
</dbReference>
<dbReference type="PANTHER" id="PTHR34406">
    <property type="entry name" value="PROTEIN YCEI"/>
    <property type="match status" value="1"/>
</dbReference>
<accession>A0ABT3W5R9</accession>
<protein>
    <submittedName>
        <fullName evidence="3">YceI family protein</fullName>
    </submittedName>
</protein>
<feature type="signal peptide" evidence="1">
    <location>
        <begin position="1"/>
        <end position="24"/>
    </location>
</feature>
<dbReference type="PANTHER" id="PTHR34406:SF1">
    <property type="entry name" value="PROTEIN YCEI"/>
    <property type="match status" value="1"/>
</dbReference>
<evidence type="ECO:0000256" key="1">
    <source>
        <dbReference type="SAM" id="SignalP"/>
    </source>
</evidence>
<dbReference type="SUPFAM" id="SSF101874">
    <property type="entry name" value="YceI-like"/>
    <property type="match status" value="1"/>
</dbReference>
<dbReference type="Pfam" id="PF04264">
    <property type="entry name" value="YceI"/>
    <property type="match status" value="1"/>
</dbReference>
<dbReference type="EMBL" id="JANIDW010000001">
    <property type="protein sequence ID" value="MCX5614206.1"/>
    <property type="molecule type" value="Genomic_DNA"/>
</dbReference>
<gene>
    <name evidence="3" type="ORF">NQF64_02945</name>
</gene>
<dbReference type="SMART" id="SM00867">
    <property type="entry name" value="YceI"/>
    <property type="match status" value="1"/>
</dbReference>
<feature type="domain" description="Lipid/polyisoprenoid-binding YceI-like" evidence="2">
    <location>
        <begin position="37"/>
        <end position="201"/>
    </location>
</feature>
<dbReference type="InterPro" id="IPR036761">
    <property type="entry name" value="TTHA0802/YceI-like_sf"/>
</dbReference>
<keyword evidence="4" id="KW-1185">Reference proteome</keyword>
<dbReference type="Proteomes" id="UP001165648">
    <property type="component" value="Unassembled WGS sequence"/>
</dbReference>
<keyword evidence="1" id="KW-0732">Signal</keyword>
<proteinExistence type="predicted"/>
<evidence type="ECO:0000259" key="2">
    <source>
        <dbReference type="SMART" id="SM00867"/>
    </source>
</evidence>
<feature type="chain" id="PRO_5045485421" evidence="1">
    <location>
        <begin position="25"/>
        <end position="214"/>
    </location>
</feature>